<dbReference type="InParanoid" id="G3J9L9"/>
<dbReference type="AlphaFoldDB" id="G3J9L9"/>
<dbReference type="HOGENOM" id="CLU_1906635_0_0_1"/>
<dbReference type="KEGG" id="cmt:CCM_02416"/>
<gene>
    <name evidence="1" type="ORF">CCM_02416</name>
</gene>
<dbReference type="VEuPathDB" id="FungiDB:CCM_02416"/>
<protein>
    <submittedName>
        <fullName evidence="1">Uncharacterized protein</fullName>
    </submittedName>
</protein>
<reference evidence="1 2" key="1">
    <citation type="journal article" date="2011" name="Genome Biol.">
        <title>Genome sequence of the insect pathogenic fungus Cordyceps militaris, a valued traditional Chinese medicine.</title>
        <authorList>
            <person name="Zheng P."/>
            <person name="Xia Y."/>
            <person name="Xiao G."/>
            <person name="Xiong C."/>
            <person name="Hu X."/>
            <person name="Zhang S."/>
            <person name="Zheng H."/>
            <person name="Huang Y."/>
            <person name="Zhou Y."/>
            <person name="Wang S."/>
            <person name="Zhao G.P."/>
            <person name="Liu X."/>
            <person name="St Leger R.J."/>
            <person name="Wang C."/>
        </authorList>
    </citation>
    <scope>NUCLEOTIDE SEQUENCE [LARGE SCALE GENOMIC DNA]</scope>
    <source>
        <strain evidence="1 2">CM01</strain>
    </source>
</reference>
<evidence type="ECO:0000313" key="1">
    <source>
        <dbReference type="EMBL" id="EGX94145.1"/>
    </source>
</evidence>
<proteinExistence type="predicted"/>
<sequence>MYDHSIPKTAPRFLHEHIFVSSICLALPFPLDQLYMDSLHLELVFIATCAFPLGNSLQIHSSAIATRAHCQGTLQRQSQSHRMRPIHMAAQVKSVIADCPAACQSLPSLCRPAYRHTHTHPHPLPLWFSNLMA</sequence>
<accession>G3J9L9</accession>
<evidence type="ECO:0000313" key="2">
    <source>
        <dbReference type="Proteomes" id="UP000001610"/>
    </source>
</evidence>
<dbReference type="EMBL" id="JH126400">
    <property type="protein sequence ID" value="EGX94145.1"/>
    <property type="molecule type" value="Genomic_DNA"/>
</dbReference>
<name>G3J9L9_CORMM</name>
<dbReference type="Proteomes" id="UP000001610">
    <property type="component" value="Unassembled WGS sequence"/>
</dbReference>
<dbReference type="RefSeq" id="XP_006667631.1">
    <property type="nucleotide sequence ID" value="XM_006667568.1"/>
</dbReference>
<keyword evidence="2" id="KW-1185">Reference proteome</keyword>
<organism evidence="1 2">
    <name type="scientific">Cordyceps militaris (strain CM01)</name>
    <name type="common">Caterpillar fungus</name>
    <dbReference type="NCBI Taxonomy" id="983644"/>
    <lineage>
        <taxon>Eukaryota</taxon>
        <taxon>Fungi</taxon>
        <taxon>Dikarya</taxon>
        <taxon>Ascomycota</taxon>
        <taxon>Pezizomycotina</taxon>
        <taxon>Sordariomycetes</taxon>
        <taxon>Hypocreomycetidae</taxon>
        <taxon>Hypocreales</taxon>
        <taxon>Cordycipitaceae</taxon>
        <taxon>Cordyceps</taxon>
    </lineage>
</organism>
<dbReference type="GeneID" id="18164443"/>